<sequence length="193" mass="21627">MATHAELPEEHARRRERVQEQGCRNKAPAEGAAFGRGGPMYIKMSMNCMPYLSKMDIRMYSVYEDLSVALEKMFSCFIAVINASDLEILIKQCILGYVSGVSLLNFKSLLSCNLLHHGLNLIGTDMIRIQQACNLCAIIAMEERKSLHRRKPSAPSAHTTGNPPHSCNILRQYWDIVALDPRCDANRCGTPLM</sequence>
<dbReference type="EMBL" id="CP144746">
    <property type="protein sequence ID" value="WVZ59731.1"/>
    <property type="molecule type" value="Genomic_DNA"/>
</dbReference>
<accession>A0AAQ3SSB0</accession>
<comment type="subunit">
    <text evidence="1">Homodimers and heterodimers.</text>
</comment>
<dbReference type="GO" id="GO:0005634">
    <property type="term" value="C:nucleus"/>
    <property type="evidence" value="ECO:0007669"/>
    <property type="project" value="UniProtKB-SubCell"/>
</dbReference>
<keyword evidence="5" id="KW-1185">Reference proteome</keyword>
<keyword evidence="1" id="KW-0678">Repressor</keyword>
<keyword evidence="1" id="KW-0539">Nucleus</keyword>
<evidence type="ECO:0000313" key="5">
    <source>
        <dbReference type="Proteomes" id="UP001341281"/>
    </source>
</evidence>
<evidence type="ECO:0000313" key="4">
    <source>
        <dbReference type="EMBL" id="WVZ59731.1"/>
    </source>
</evidence>
<evidence type="ECO:0000256" key="2">
    <source>
        <dbReference type="SAM" id="MobiDB-lite"/>
    </source>
</evidence>
<dbReference type="Proteomes" id="UP001341281">
    <property type="component" value="Chromosome 02"/>
</dbReference>
<reference evidence="4 5" key="1">
    <citation type="submission" date="2024-02" db="EMBL/GenBank/DDBJ databases">
        <title>High-quality chromosome-scale genome assembly of Pensacola bahiagrass (Paspalum notatum Flugge var. saurae).</title>
        <authorList>
            <person name="Vega J.M."/>
            <person name="Podio M."/>
            <person name="Orjuela J."/>
            <person name="Siena L.A."/>
            <person name="Pessino S.C."/>
            <person name="Combes M.C."/>
            <person name="Mariac C."/>
            <person name="Albertini E."/>
            <person name="Pupilli F."/>
            <person name="Ortiz J.P.A."/>
            <person name="Leblanc O."/>
        </authorList>
    </citation>
    <scope>NUCLEOTIDE SEQUENCE [LARGE SCALE GENOMIC DNA]</scope>
    <source>
        <strain evidence="4">R1</strain>
        <tissue evidence="4">Leaf</tissue>
    </source>
</reference>
<evidence type="ECO:0000259" key="3">
    <source>
        <dbReference type="Pfam" id="PF02309"/>
    </source>
</evidence>
<feature type="compositionally biased region" description="Basic and acidic residues" evidence="2">
    <location>
        <begin position="1"/>
        <end position="19"/>
    </location>
</feature>
<proteinExistence type="inferred from homology"/>
<keyword evidence="1" id="KW-0927">Auxin signaling pathway</keyword>
<keyword evidence="1" id="KW-0805">Transcription regulation</keyword>
<dbReference type="InterPro" id="IPR033389">
    <property type="entry name" value="AUX/IAA_dom"/>
</dbReference>
<dbReference type="GO" id="GO:0009734">
    <property type="term" value="P:auxin-activated signaling pathway"/>
    <property type="evidence" value="ECO:0007669"/>
    <property type="project" value="UniProtKB-UniRule"/>
</dbReference>
<comment type="subcellular location">
    <subcellularLocation>
        <location evidence="1">Nucleus</location>
    </subcellularLocation>
</comment>
<dbReference type="Pfam" id="PF02309">
    <property type="entry name" value="AUX_IAA"/>
    <property type="match status" value="1"/>
</dbReference>
<comment type="similarity">
    <text evidence="1">Belongs to the Aux/IAA family.</text>
</comment>
<feature type="region of interest" description="Disordered" evidence="2">
    <location>
        <begin position="1"/>
        <end position="25"/>
    </location>
</feature>
<keyword evidence="1" id="KW-0804">Transcription</keyword>
<comment type="function">
    <text evidence="1">Aux/IAA proteins are short-lived transcriptional factors that function as repressors of early auxin response genes at low auxin concentrations.</text>
</comment>
<dbReference type="AlphaFoldDB" id="A0AAQ3SSB0"/>
<evidence type="ECO:0000256" key="1">
    <source>
        <dbReference type="RuleBase" id="RU004549"/>
    </source>
</evidence>
<name>A0AAQ3SSB0_PASNO</name>
<gene>
    <name evidence="4" type="ORF">U9M48_009837</name>
</gene>
<feature type="domain" description="AUX/IAA" evidence="3">
    <location>
        <begin position="30"/>
        <end position="81"/>
    </location>
</feature>
<protein>
    <recommendedName>
        <fullName evidence="1">Auxin-responsive protein</fullName>
    </recommendedName>
</protein>
<organism evidence="4 5">
    <name type="scientific">Paspalum notatum var. saurae</name>
    <dbReference type="NCBI Taxonomy" id="547442"/>
    <lineage>
        <taxon>Eukaryota</taxon>
        <taxon>Viridiplantae</taxon>
        <taxon>Streptophyta</taxon>
        <taxon>Embryophyta</taxon>
        <taxon>Tracheophyta</taxon>
        <taxon>Spermatophyta</taxon>
        <taxon>Magnoliopsida</taxon>
        <taxon>Liliopsida</taxon>
        <taxon>Poales</taxon>
        <taxon>Poaceae</taxon>
        <taxon>PACMAD clade</taxon>
        <taxon>Panicoideae</taxon>
        <taxon>Andropogonodae</taxon>
        <taxon>Paspaleae</taxon>
        <taxon>Paspalinae</taxon>
        <taxon>Paspalum</taxon>
    </lineage>
</organism>
<dbReference type="Gene3D" id="3.10.20.90">
    <property type="entry name" value="Phosphatidylinositol 3-kinase Catalytic Subunit, Chain A, domain 1"/>
    <property type="match status" value="1"/>
</dbReference>